<feature type="transmembrane region" description="Helical" evidence="7">
    <location>
        <begin position="297"/>
        <end position="315"/>
    </location>
</feature>
<dbReference type="Gene3D" id="1.10.3730.20">
    <property type="match status" value="1"/>
</dbReference>
<feature type="region of interest" description="Disordered" evidence="6">
    <location>
        <begin position="1"/>
        <end position="23"/>
    </location>
</feature>
<evidence type="ECO:0000256" key="7">
    <source>
        <dbReference type="SAM" id="Phobius"/>
    </source>
</evidence>
<keyword evidence="3 7" id="KW-0812">Transmembrane</keyword>
<keyword evidence="5 7" id="KW-0472">Membrane</keyword>
<accession>A0ABV8ZSR0</accession>
<feature type="transmembrane region" description="Helical" evidence="7">
    <location>
        <begin position="29"/>
        <end position="50"/>
    </location>
</feature>
<dbReference type="InterPro" id="IPR000620">
    <property type="entry name" value="EamA_dom"/>
</dbReference>
<sequence>MTQSSTAAAVIAPPSPPPASEQATLRPTLAGKLVLTAMFWGGTFIAGRVLAQAMPLMSAAFCRFLVAAVLLVLVAKKFEGGLPRLNRSQLATTAFLGFTGIFLYNLCFFGALARIPAGRTALFVSLNPIMTALAASLVFHERLGLRRWAGIAVAMLGAMVVITRGDFAGTLHDFHQSFGAGEMLMSLAVLSWAAYTLGSRKAMETLSPIAATTYATLWGLAFLSLGAAGEIVSVPWASFGWKIWLSILYLGAIGTVVGFIWYYQGIRAVGPSRTAIFTNLVPAFGVLLGALLLGESILASMLIGGALSAIGVSLTNRK</sequence>
<feature type="transmembrane region" description="Helical" evidence="7">
    <location>
        <begin position="148"/>
        <end position="165"/>
    </location>
</feature>
<dbReference type="PANTHER" id="PTHR32322">
    <property type="entry name" value="INNER MEMBRANE TRANSPORTER"/>
    <property type="match status" value="1"/>
</dbReference>
<evidence type="ECO:0000256" key="6">
    <source>
        <dbReference type="SAM" id="MobiDB-lite"/>
    </source>
</evidence>
<feature type="transmembrane region" description="Helical" evidence="7">
    <location>
        <begin position="56"/>
        <end position="75"/>
    </location>
</feature>
<proteinExistence type="inferred from homology"/>
<feature type="transmembrane region" description="Helical" evidence="7">
    <location>
        <begin position="209"/>
        <end position="229"/>
    </location>
</feature>
<reference evidence="10" key="1">
    <citation type="journal article" date="2019" name="Int. J. Syst. Evol. Microbiol.">
        <title>The Global Catalogue of Microorganisms (GCM) 10K type strain sequencing project: providing services to taxonomists for standard genome sequencing and annotation.</title>
        <authorList>
            <consortium name="The Broad Institute Genomics Platform"/>
            <consortium name="The Broad Institute Genome Sequencing Center for Infectious Disease"/>
            <person name="Wu L."/>
            <person name="Ma J."/>
        </authorList>
    </citation>
    <scope>NUCLEOTIDE SEQUENCE [LARGE SCALE GENOMIC DNA]</scope>
    <source>
        <strain evidence="10">CGMCC 4.7608</strain>
    </source>
</reference>
<gene>
    <name evidence="9" type="ORF">ACFO0R_09615</name>
</gene>
<feature type="domain" description="EamA" evidence="8">
    <location>
        <begin position="33"/>
        <end position="162"/>
    </location>
</feature>
<organism evidence="9 10">
    <name type="scientific">Chromobacterium aquaticum</name>
    <dbReference type="NCBI Taxonomy" id="467180"/>
    <lineage>
        <taxon>Bacteria</taxon>
        <taxon>Pseudomonadati</taxon>
        <taxon>Pseudomonadota</taxon>
        <taxon>Betaproteobacteria</taxon>
        <taxon>Neisseriales</taxon>
        <taxon>Chromobacteriaceae</taxon>
        <taxon>Chromobacterium</taxon>
    </lineage>
</organism>
<feature type="compositionally biased region" description="Low complexity" evidence="6">
    <location>
        <begin position="1"/>
        <end position="12"/>
    </location>
</feature>
<evidence type="ECO:0000313" key="9">
    <source>
        <dbReference type="EMBL" id="MFC4489876.1"/>
    </source>
</evidence>
<evidence type="ECO:0000259" key="8">
    <source>
        <dbReference type="Pfam" id="PF00892"/>
    </source>
</evidence>
<comment type="subcellular location">
    <subcellularLocation>
        <location evidence="1">Membrane</location>
        <topology evidence="1">Multi-pass membrane protein</topology>
    </subcellularLocation>
</comment>
<evidence type="ECO:0000256" key="2">
    <source>
        <dbReference type="ARBA" id="ARBA00007362"/>
    </source>
</evidence>
<dbReference type="Proteomes" id="UP001595999">
    <property type="component" value="Unassembled WGS sequence"/>
</dbReference>
<comment type="similarity">
    <text evidence="2">Belongs to the EamA transporter family.</text>
</comment>
<keyword evidence="4 7" id="KW-1133">Transmembrane helix</keyword>
<feature type="transmembrane region" description="Helical" evidence="7">
    <location>
        <begin position="177"/>
        <end position="197"/>
    </location>
</feature>
<evidence type="ECO:0000256" key="4">
    <source>
        <dbReference type="ARBA" id="ARBA00022989"/>
    </source>
</evidence>
<dbReference type="EMBL" id="JBHSEK010000005">
    <property type="protein sequence ID" value="MFC4489876.1"/>
    <property type="molecule type" value="Genomic_DNA"/>
</dbReference>
<protein>
    <submittedName>
        <fullName evidence="9">DMT family transporter</fullName>
    </submittedName>
</protein>
<name>A0ABV8ZSR0_9NEIS</name>
<feature type="transmembrane region" description="Helical" evidence="7">
    <location>
        <begin position="121"/>
        <end position="139"/>
    </location>
</feature>
<evidence type="ECO:0000256" key="3">
    <source>
        <dbReference type="ARBA" id="ARBA00022692"/>
    </source>
</evidence>
<evidence type="ECO:0000256" key="1">
    <source>
        <dbReference type="ARBA" id="ARBA00004141"/>
    </source>
</evidence>
<feature type="transmembrane region" description="Helical" evidence="7">
    <location>
        <begin position="241"/>
        <end position="262"/>
    </location>
</feature>
<keyword evidence="10" id="KW-1185">Reference proteome</keyword>
<evidence type="ECO:0000256" key="5">
    <source>
        <dbReference type="ARBA" id="ARBA00023136"/>
    </source>
</evidence>
<dbReference type="PANTHER" id="PTHR32322:SF2">
    <property type="entry name" value="EAMA DOMAIN-CONTAINING PROTEIN"/>
    <property type="match status" value="1"/>
</dbReference>
<dbReference type="SUPFAM" id="SSF103481">
    <property type="entry name" value="Multidrug resistance efflux transporter EmrE"/>
    <property type="match status" value="2"/>
</dbReference>
<feature type="domain" description="EamA" evidence="8">
    <location>
        <begin position="181"/>
        <end position="316"/>
    </location>
</feature>
<feature type="transmembrane region" description="Helical" evidence="7">
    <location>
        <begin position="95"/>
        <end position="115"/>
    </location>
</feature>
<dbReference type="RefSeq" id="WP_231462502.1">
    <property type="nucleotide sequence ID" value="NZ_JAJOHW010000073.1"/>
</dbReference>
<dbReference type="Pfam" id="PF00892">
    <property type="entry name" value="EamA"/>
    <property type="match status" value="2"/>
</dbReference>
<comment type="caution">
    <text evidence="9">The sequence shown here is derived from an EMBL/GenBank/DDBJ whole genome shotgun (WGS) entry which is preliminary data.</text>
</comment>
<dbReference type="InterPro" id="IPR037185">
    <property type="entry name" value="EmrE-like"/>
</dbReference>
<dbReference type="InterPro" id="IPR050638">
    <property type="entry name" value="AA-Vitamin_Transporters"/>
</dbReference>
<feature type="transmembrane region" description="Helical" evidence="7">
    <location>
        <begin position="274"/>
        <end position="291"/>
    </location>
</feature>
<evidence type="ECO:0000313" key="10">
    <source>
        <dbReference type="Proteomes" id="UP001595999"/>
    </source>
</evidence>